<evidence type="ECO:0000256" key="4">
    <source>
        <dbReference type="ARBA" id="ARBA00022722"/>
    </source>
</evidence>
<dbReference type="CDD" id="cd00840">
    <property type="entry name" value="MPP_Mre11_N"/>
    <property type="match status" value="1"/>
</dbReference>
<comment type="function">
    <text evidence="7">SbcCD cleaves DNA hairpin structures. These structures can inhibit DNA replication and are intermediates in certain DNA recombination reactions. The complex acts as a 3'-&gt;5' double strand exonuclease that can open hairpins. It also has a 5' single-strand endonuclease activity.</text>
</comment>
<dbReference type="InterPro" id="IPR004843">
    <property type="entry name" value="Calcineurin-like_PHP"/>
</dbReference>
<dbReference type="Gene3D" id="3.60.21.10">
    <property type="match status" value="1"/>
</dbReference>
<organism evidence="10 11">
    <name type="scientific">Ligilactobacillus saerimneri</name>
    <dbReference type="NCBI Taxonomy" id="228229"/>
    <lineage>
        <taxon>Bacteria</taxon>
        <taxon>Bacillati</taxon>
        <taxon>Bacillota</taxon>
        <taxon>Bacilli</taxon>
        <taxon>Lactobacillales</taxon>
        <taxon>Lactobacillaceae</taxon>
        <taxon>Ligilactobacillus</taxon>
    </lineage>
</organism>
<evidence type="ECO:0000259" key="9">
    <source>
        <dbReference type="Pfam" id="PF12320"/>
    </source>
</evidence>
<dbReference type="RefSeq" id="WP_180848625.1">
    <property type="nucleotide sequence ID" value="NZ_CP047418.1"/>
</dbReference>
<feature type="domain" description="Calcineurin-like phosphoesterase" evidence="8">
    <location>
        <begin position="1"/>
        <end position="214"/>
    </location>
</feature>
<reference evidence="10 11" key="1">
    <citation type="submission" date="2020-01" db="EMBL/GenBank/DDBJ databases">
        <title>Complete and circular genome sequences of six lactobacillus isolates from horses.</title>
        <authorList>
            <person name="Hassan H.M."/>
        </authorList>
    </citation>
    <scope>NUCLEOTIDE SEQUENCE [LARGE SCALE GENOMIC DNA]</scope>
    <source>
        <strain evidence="10 11">1A</strain>
    </source>
</reference>
<dbReference type="SUPFAM" id="SSF56300">
    <property type="entry name" value="Metallo-dependent phosphatases"/>
    <property type="match status" value="1"/>
</dbReference>
<keyword evidence="6 7" id="KW-0269">Exonuclease</keyword>
<dbReference type="EMBL" id="CP047418">
    <property type="protein sequence ID" value="QLL78421.1"/>
    <property type="molecule type" value="Genomic_DNA"/>
</dbReference>
<evidence type="ECO:0000259" key="8">
    <source>
        <dbReference type="Pfam" id="PF00149"/>
    </source>
</evidence>
<evidence type="ECO:0000256" key="6">
    <source>
        <dbReference type="ARBA" id="ARBA00022839"/>
    </source>
</evidence>
<feature type="domain" description="Nuclease SbcCD subunit D C-terminal" evidence="9">
    <location>
        <begin position="261"/>
        <end position="351"/>
    </location>
</feature>
<keyword evidence="7" id="KW-0235">DNA replication</keyword>
<name>A0A7H9ELQ8_9LACO</name>
<dbReference type="InterPro" id="IPR050535">
    <property type="entry name" value="DNA_Repair-Maintenance_Comp"/>
</dbReference>
<dbReference type="AlphaFoldDB" id="A0A7H9ELQ8"/>
<evidence type="ECO:0000313" key="11">
    <source>
        <dbReference type="Proteomes" id="UP000510886"/>
    </source>
</evidence>
<dbReference type="GO" id="GO:0008408">
    <property type="term" value="F:3'-5' exonuclease activity"/>
    <property type="evidence" value="ECO:0007669"/>
    <property type="project" value="InterPro"/>
</dbReference>
<gene>
    <name evidence="7 10" type="primary">sbcD</name>
    <name evidence="10" type="ORF">GTO87_07430</name>
</gene>
<dbReference type="GO" id="GO:0006310">
    <property type="term" value="P:DNA recombination"/>
    <property type="evidence" value="ECO:0007669"/>
    <property type="project" value="UniProtKB-KW"/>
</dbReference>
<proteinExistence type="inferred from homology"/>
<dbReference type="PANTHER" id="PTHR30337">
    <property type="entry name" value="COMPONENT OF ATP-DEPENDENT DSDNA EXONUCLEASE"/>
    <property type="match status" value="1"/>
</dbReference>
<evidence type="ECO:0000256" key="5">
    <source>
        <dbReference type="ARBA" id="ARBA00022801"/>
    </source>
</evidence>
<comment type="similarity">
    <text evidence="1 7">Belongs to the SbcD family.</text>
</comment>
<dbReference type="Proteomes" id="UP000510886">
    <property type="component" value="Chromosome"/>
</dbReference>
<dbReference type="InterPro" id="IPR004593">
    <property type="entry name" value="SbcD"/>
</dbReference>
<dbReference type="Pfam" id="PF12320">
    <property type="entry name" value="SbcD_C"/>
    <property type="match status" value="1"/>
</dbReference>
<dbReference type="KEGG" id="lsw:GTO87_07430"/>
<keyword evidence="4 7" id="KW-0540">Nuclease</keyword>
<sequence>MRFLHTADWHIGKRLGDFSLQVEQQDAFQKIVAIARQEQVDAVVIAGDLYDRSLASEESVQTVNGMLEYLNLHEHLPLLIISGNHDSAVRLSTGDKWMRQAGVHIVTDLEDAMKPIIIDDTQFFLLPYFEPYQARNFFADRTIKTTQDAVIKLVAQMQKMFDPTKKHVLVAHFFAANQAGSTQQSEAVVGGVDMVATGVLQPFDYVALGHIHNPQALTDEKIKYSGTPLMFSTGEITQTKGVRIIDTTPFNSQFIPLTLLHAIKKLTGTFADVTSFDQQAQVEKTDYVAVELTDQEPVMDAFNRLHAVYPRLFELTHRRIRRHPQQRNNISRYVHSEQLDPVVVLRDFYQYVTGQPLAPAQEKWALKVRQEVDDNETN</sequence>
<dbReference type="GO" id="GO:0006260">
    <property type="term" value="P:DNA replication"/>
    <property type="evidence" value="ECO:0007669"/>
    <property type="project" value="UniProtKB-KW"/>
</dbReference>
<dbReference type="InterPro" id="IPR029052">
    <property type="entry name" value="Metallo-depent_PP-like"/>
</dbReference>
<protein>
    <recommendedName>
        <fullName evidence="3 7">Nuclease SbcCD subunit D</fullName>
    </recommendedName>
</protein>
<accession>A0A7H9ELQ8</accession>
<comment type="subunit">
    <text evidence="2 7">Heterodimer of SbcC and SbcD.</text>
</comment>
<evidence type="ECO:0000256" key="7">
    <source>
        <dbReference type="RuleBase" id="RU363069"/>
    </source>
</evidence>
<dbReference type="InterPro" id="IPR026843">
    <property type="entry name" value="SbcD_C"/>
</dbReference>
<keyword evidence="7" id="KW-0233">DNA recombination</keyword>
<dbReference type="InterPro" id="IPR041796">
    <property type="entry name" value="Mre11_N"/>
</dbReference>
<dbReference type="PANTHER" id="PTHR30337:SF0">
    <property type="entry name" value="NUCLEASE SBCCD SUBUNIT D"/>
    <property type="match status" value="1"/>
</dbReference>
<keyword evidence="5 7" id="KW-0378">Hydrolase</keyword>
<keyword evidence="7" id="KW-0255">Endonuclease</keyword>
<dbReference type="NCBIfam" id="TIGR00619">
    <property type="entry name" value="sbcd"/>
    <property type="match status" value="1"/>
</dbReference>
<evidence type="ECO:0000313" key="10">
    <source>
        <dbReference type="EMBL" id="QLL78421.1"/>
    </source>
</evidence>
<evidence type="ECO:0000256" key="2">
    <source>
        <dbReference type="ARBA" id="ARBA00011322"/>
    </source>
</evidence>
<evidence type="ECO:0000256" key="3">
    <source>
        <dbReference type="ARBA" id="ARBA00013365"/>
    </source>
</evidence>
<dbReference type="Pfam" id="PF00149">
    <property type="entry name" value="Metallophos"/>
    <property type="match status" value="1"/>
</dbReference>
<evidence type="ECO:0000256" key="1">
    <source>
        <dbReference type="ARBA" id="ARBA00010555"/>
    </source>
</evidence>
<dbReference type="GO" id="GO:0004519">
    <property type="term" value="F:endonuclease activity"/>
    <property type="evidence" value="ECO:0007669"/>
    <property type="project" value="UniProtKB-KW"/>
</dbReference>